<dbReference type="Proteomes" id="UP000183868">
    <property type="component" value="Chromosome"/>
</dbReference>
<organism evidence="1 2">
    <name type="scientific">Caldithrix abyssi DSM 13497</name>
    <dbReference type="NCBI Taxonomy" id="880073"/>
    <lineage>
        <taxon>Bacteria</taxon>
        <taxon>Pseudomonadati</taxon>
        <taxon>Calditrichota</taxon>
        <taxon>Calditrichia</taxon>
        <taxon>Calditrichales</taxon>
        <taxon>Calditrichaceae</taxon>
        <taxon>Caldithrix</taxon>
    </lineage>
</organism>
<gene>
    <name evidence="1" type="ORF">Cabys_1789</name>
</gene>
<evidence type="ECO:0000313" key="1">
    <source>
        <dbReference type="EMBL" id="APF18538.1"/>
    </source>
</evidence>
<protein>
    <submittedName>
        <fullName evidence="1">Uncharacterized protein</fullName>
    </submittedName>
</protein>
<accession>A0A1J1C964</accession>
<dbReference type="AlphaFoldDB" id="A0A1J1C964"/>
<dbReference type="EMBL" id="CP018099">
    <property type="protein sequence ID" value="APF18538.1"/>
    <property type="molecule type" value="Genomic_DNA"/>
</dbReference>
<dbReference type="KEGG" id="caby:Cabys_1789"/>
<reference evidence="1 2" key="1">
    <citation type="submission" date="2016-11" db="EMBL/GenBank/DDBJ databases">
        <title>Genomic analysis of Caldithrix abyssi and proposal of a novel bacterial phylum Caldithrichaeota.</title>
        <authorList>
            <person name="Kublanov I."/>
            <person name="Sigalova O."/>
            <person name="Gavrilov S."/>
            <person name="Lebedinsky A."/>
            <person name="Ivanova N."/>
            <person name="Daum C."/>
            <person name="Reddy T."/>
            <person name="Klenk H.P."/>
            <person name="Goker M."/>
            <person name="Reva O."/>
            <person name="Miroshnichenko M."/>
            <person name="Kyprides N."/>
            <person name="Woyke T."/>
            <person name="Gelfand M."/>
        </authorList>
    </citation>
    <scope>NUCLEOTIDE SEQUENCE [LARGE SCALE GENOMIC DNA]</scope>
    <source>
        <strain evidence="1 2">LF13</strain>
    </source>
</reference>
<name>A0A1J1C964_CALAY</name>
<evidence type="ECO:0000313" key="2">
    <source>
        <dbReference type="Proteomes" id="UP000183868"/>
    </source>
</evidence>
<sequence>MEVFKKKCGQFPLHKITDIFKEKFDLNLMELTTVKQYVTRRLCSKKFFNSFGKKAL</sequence>
<proteinExistence type="predicted"/>